<organism evidence="3 4">
    <name type="scientific">Meganyctiphanes norvegica</name>
    <name type="common">Northern krill</name>
    <name type="synonym">Thysanopoda norvegica</name>
    <dbReference type="NCBI Taxonomy" id="48144"/>
    <lineage>
        <taxon>Eukaryota</taxon>
        <taxon>Metazoa</taxon>
        <taxon>Ecdysozoa</taxon>
        <taxon>Arthropoda</taxon>
        <taxon>Crustacea</taxon>
        <taxon>Multicrustacea</taxon>
        <taxon>Malacostraca</taxon>
        <taxon>Eumalacostraca</taxon>
        <taxon>Eucarida</taxon>
        <taxon>Euphausiacea</taxon>
        <taxon>Euphausiidae</taxon>
        <taxon>Meganyctiphanes</taxon>
    </lineage>
</organism>
<feature type="non-terminal residue" evidence="3">
    <location>
        <position position="278"/>
    </location>
</feature>
<proteinExistence type="predicted"/>
<feature type="disulfide bond" evidence="1">
    <location>
        <begin position="162"/>
        <end position="196"/>
    </location>
</feature>
<evidence type="ECO:0000313" key="4">
    <source>
        <dbReference type="Proteomes" id="UP001497623"/>
    </source>
</evidence>
<dbReference type="Proteomes" id="UP001497623">
    <property type="component" value="Unassembled WGS sequence"/>
</dbReference>
<feature type="disulfide bond" evidence="1">
    <location>
        <begin position="39"/>
        <end position="73"/>
    </location>
</feature>
<reference evidence="3 4" key="1">
    <citation type="submission" date="2024-05" db="EMBL/GenBank/DDBJ databases">
        <authorList>
            <person name="Wallberg A."/>
        </authorList>
    </citation>
    <scope>NUCLEOTIDE SEQUENCE [LARGE SCALE GENOMIC DNA]</scope>
</reference>
<dbReference type="AlphaFoldDB" id="A0AAV2RLC7"/>
<evidence type="ECO:0000259" key="2">
    <source>
        <dbReference type="PROSITE" id="PS51670"/>
    </source>
</evidence>
<evidence type="ECO:0000256" key="1">
    <source>
        <dbReference type="PROSITE-ProRule" id="PRU01005"/>
    </source>
</evidence>
<dbReference type="PROSITE" id="PS51670">
    <property type="entry name" value="SHKT"/>
    <property type="match status" value="2"/>
</dbReference>
<keyword evidence="4" id="KW-1185">Reference proteome</keyword>
<evidence type="ECO:0000313" key="3">
    <source>
        <dbReference type="EMBL" id="CAL4126408.1"/>
    </source>
</evidence>
<dbReference type="Pfam" id="PF01549">
    <property type="entry name" value="ShK"/>
    <property type="match status" value="2"/>
</dbReference>
<sequence length="278" mass="30473">DGNSGFQRSSQLNSNFQVIKDPTNDLRTTYDQTLTQKQCQDNDPSCPLWGSQGECYSNPDYMVPNCAYTCNTCHIGVRHNNGVRGFSNSQFELNIITRENSTTIRNGIMREAGFVFTTTVETVDLSANDALNTTDGAQVGKEILMLAAESVASSAREYAMGCRDLTAVCQTLAAQGNCTSHPAFMLVNCPISCDSCLPRNSSECENKGDDESCELSAVLGLCEVNYSYNLRFCSGSCKTTQSLKNKCKQEQEISSCTGLRSLRTPQFTCGIPIARRKR</sequence>
<name>A0AAV2RLC7_MEGNR</name>
<accession>A0AAV2RLC7</accession>
<comment type="caution">
    <text evidence="1">Lacks conserved residue(s) required for the propagation of feature annotation.</text>
</comment>
<feature type="domain" description="ShKT" evidence="2">
    <location>
        <begin position="39"/>
        <end position="73"/>
    </location>
</feature>
<keyword evidence="1" id="KW-1015">Disulfide bond</keyword>
<protein>
    <recommendedName>
        <fullName evidence="2">ShKT domain-containing protein</fullName>
    </recommendedName>
</protein>
<gene>
    <name evidence="3" type="ORF">MNOR_LOCUS25590</name>
</gene>
<feature type="non-terminal residue" evidence="3">
    <location>
        <position position="1"/>
    </location>
</feature>
<comment type="caution">
    <text evidence="3">The sequence shown here is derived from an EMBL/GenBank/DDBJ whole genome shotgun (WGS) entry which is preliminary data.</text>
</comment>
<dbReference type="SMART" id="SM00254">
    <property type="entry name" value="ShKT"/>
    <property type="match status" value="2"/>
</dbReference>
<dbReference type="EMBL" id="CAXKWB010024627">
    <property type="protein sequence ID" value="CAL4126408.1"/>
    <property type="molecule type" value="Genomic_DNA"/>
</dbReference>
<dbReference type="InterPro" id="IPR003582">
    <property type="entry name" value="ShKT_dom"/>
</dbReference>
<feature type="domain" description="ShKT" evidence="2">
    <location>
        <begin position="162"/>
        <end position="196"/>
    </location>
</feature>